<dbReference type="EMBL" id="FQZM01000034">
    <property type="protein sequence ID" value="SHJ43171.1"/>
    <property type="molecule type" value="Genomic_DNA"/>
</dbReference>
<evidence type="ECO:0000313" key="1">
    <source>
        <dbReference type="EMBL" id="SHJ43171.1"/>
    </source>
</evidence>
<proteinExistence type="predicted"/>
<organism evidence="1 2">
    <name type="scientific">Desulfofundulus thermosubterraneus DSM 16057</name>
    <dbReference type="NCBI Taxonomy" id="1121432"/>
    <lineage>
        <taxon>Bacteria</taxon>
        <taxon>Bacillati</taxon>
        <taxon>Bacillota</taxon>
        <taxon>Clostridia</taxon>
        <taxon>Eubacteriales</taxon>
        <taxon>Peptococcaceae</taxon>
        <taxon>Desulfofundulus</taxon>
    </lineage>
</organism>
<accession>A0A1M6J925</accession>
<sequence length="236" mass="25308">MTRQGLNEAARHFSRAKSAFDRSEWESANSQVRSALESLFNAVAKLRLNSNKTGGAARQELQDAGLLRTREAKLVQEFIAVAGGSGSHAGVSNADESLGRFLAGIGIAYIGLALIPELVRVEDVLVGQLTAPAGTRLPTDKEVYTTCPTCGIRQTLAQAKISRDGKNTVYTCMHGCQTIVVVGEPEDAPWEGRGYRLGDHVIRNAQDMYLPIIGTGKEVLIPASKGALMKQRPSSS</sequence>
<keyword evidence="2" id="KW-1185">Reference proteome</keyword>
<dbReference type="AlphaFoldDB" id="A0A1M6J925"/>
<gene>
    <name evidence="1" type="ORF">SAMN02745219_02537</name>
</gene>
<evidence type="ECO:0000313" key="2">
    <source>
        <dbReference type="Proteomes" id="UP000184529"/>
    </source>
</evidence>
<name>A0A1M6J925_9FIRM</name>
<dbReference type="Proteomes" id="UP000184529">
    <property type="component" value="Unassembled WGS sequence"/>
</dbReference>
<protein>
    <submittedName>
        <fullName evidence="1">Uncharacterized protein</fullName>
    </submittedName>
</protein>
<reference evidence="2" key="1">
    <citation type="submission" date="2016-11" db="EMBL/GenBank/DDBJ databases">
        <authorList>
            <person name="Varghese N."/>
            <person name="Submissions S."/>
        </authorList>
    </citation>
    <scope>NUCLEOTIDE SEQUENCE [LARGE SCALE GENOMIC DNA]</scope>
    <source>
        <strain evidence="2">DSM 16057</strain>
    </source>
</reference>